<comment type="caution">
    <text evidence="6">The sequence shown here is derived from an EMBL/GenBank/DDBJ whole genome shotgun (WGS) entry which is preliminary data.</text>
</comment>
<evidence type="ECO:0000313" key="7">
    <source>
        <dbReference type="Proteomes" id="UP001202328"/>
    </source>
</evidence>
<evidence type="ECO:0000259" key="5">
    <source>
        <dbReference type="PROSITE" id="PS50808"/>
    </source>
</evidence>
<keyword evidence="1" id="KW-0479">Metal-binding</keyword>
<dbReference type="EMBL" id="JAJJMB010012161">
    <property type="protein sequence ID" value="KAI3885312.1"/>
    <property type="molecule type" value="Genomic_DNA"/>
</dbReference>
<dbReference type="Proteomes" id="UP001202328">
    <property type="component" value="Unassembled WGS sequence"/>
</dbReference>
<evidence type="ECO:0000256" key="1">
    <source>
        <dbReference type="ARBA" id="ARBA00022723"/>
    </source>
</evidence>
<organism evidence="6 7">
    <name type="scientific">Papaver atlanticum</name>
    <dbReference type="NCBI Taxonomy" id="357466"/>
    <lineage>
        <taxon>Eukaryota</taxon>
        <taxon>Viridiplantae</taxon>
        <taxon>Streptophyta</taxon>
        <taxon>Embryophyta</taxon>
        <taxon>Tracheophyta</taxon>
        <taxon>Spermatophyta</taxon>
        <taxon>Magnoliopsida</taxon>
        <taxon>Ranunculales</taxon>
        <taxon>Papaveraceae</taxon>
        <taxon>Papaveroideae</taxon>
        <taxon>Papaver</taxon>
    </lineage>
</organism>
<protein>
    <recommendedName>
        <fullName evidence="5">BED-type domain-containing protein</fullName>
    </recommendedName>
</protein>
<keyword evidence="2 4" id="KW-0863">Zinc-finger</keyword>
<dbReference type="InterPro" id="IPR003656">
    <property type="entry name" value="Znf_BED"/>
</dbReference>
<feature type="domain" description="BED-type" evidence="5">
    <location>
        <begin position="42"/>
        <end position="89"/>
    </location>
</feature>
<accession>A0AAD4SCN3</accession>
<dbReference type="Pfam" id="PF02892">
    <property type="entry name" value="zf-BED"/>
    <property type="match status" value="1"/>
</dbReference>
<evidence type="ECO:0000256" key="4">
    <source>
        <dbReference type="PROSITE-ProRule" id="PRU00027"/>
    </source>
</evidence>
<dbReference type="GO" id="GO:0003677">
    <property type="term" value="F:DNA binding"/>
    <property type="evidence" value="ECO:0007669"/>
    <property type="project" value="InterPro"/>
</dbReference>
<reference evidence="6" key="1">
    <citation type="submission" date="2022-04" db="EMBL/GenBank/DDBJ databases">
        <title>A functionally conserved STORR gene fusion in Papaver species that diverged 16.8 million years ago.</title>
        <authorList>
            <person name="Catania T."/>
        </authorList>
    </citation>
    <scope>NUCLEOTIDE SEQUENCE</scope>
    <source>
        <strain evidence="6">S-188037</strain>
    </source>
</reference>
<dbReference type="GO" id="GO:0008270">
    <property type="term" value="F:zinc ion binding"/>
    <property type="evidence" value="ECO:0007669"/>
    <property type="project" value="UniProtKB-KW"/>
</dbReference>
<dbReference type="AlphaFoldDB" id="A0AAD4SCN3"/>
<keyword evidence="7" id="KW-1185">Reference proteome</keyword>
<feature type="non-terminal residue" evidence="6">
    <location>
        <position position="1"/>
    </location>
</feature>
<evidence type="ECO:0000256" key="2">
    <source>
        <dbReference type="ARBA" id="ARBA00022771"/>
    </source>
</evidence>
<dbReference type="PROSITE" id="PS50808">
    <property type="entry name" value="ZF_BED"/>
    <property type="match status" value="1"/>
</dbReference>
<name>A0AAD4SCN3_9MAGN</name>
<evidence type="ECO:0000256" key="3">
    <source>
        <dbReference type="ARBA" id="ARBA00022833"/>
    </source>
</evidence>
<keyword evidence="3" id="KW-0862">Zinc</keyword>
<gene>
    <name evidence="6" type="ORF">MKW98_002704</name>
</gene>
<proteinExistence type="predicted"/>
<dbReference type="SMART" id="SM00614">
    <property type="entry name" value="ZnF_BED"/>
    <property type="match status" value="1"/>
</dbReference>
<evidence type="ECO:0000313" key="6">
    <source>
        <dbReference type="EMBL" id="KAI3885312.1"/>
    </source>
</evidence>
<dbReference type="InterPro" id="IPR036236">
    <property type="entry name" value="Znf_C2H2_sf"/>
</dbReference>
<dbReference type="SUPFAM" id="SSF57667">
    <property type="entry name" value="beta-beta-alpha zinc fingers"/>
    <property type="match status" value="1"/>
</dbReference>
<sequence>FIVKVFLHLYNKKGFSPSVKQKKGTIKPSLENLAAALGRHRQIRAAVWDHFDREEPPSKHALCRYCNTRFRADPMKNGTAGLIAHLKRC</sequence>